<dbReference type="EMBL" id="AP021861">
    <property type="protein sequence ID" value="BBO31962.1"/>
    <property type="molecule type" value="Genomic_DNA"/>
</dbReference>
<feature type="compositionally biased region" description="Basic and acidic residues" evidence="1">
    <location>
        <begin position="1"/>
        <end position="12"/>
    </location>
</feature>
<name>A0A5K7X7X4_9BACT</name>
<evidence type="ECO:0000313" key="3">
    <source>
        <dbReference type="Proteomes" id="UP000326837"/>
    </source>
</evidence>
<dbReference type="Proteomes" id="UP000326837">
    <property type="component" value="Chromosome"/>
</dbReference>
<protein>
    <submittedName>
        <fullName evidence="2">Uncharacterized protein</fullName>
    </submittedName>
</protein>
<organism evidence="2 3">
    <name type="scientific">Lacipirellula parvula</name>
    <dbReference type="NCBI Taxonomy" id="2650471"/>
    <lineage>
        <taxon>Bacteria</taxon>
        <taxon>Pseudomonadati</taxon>
        <taxon>Planctomycetota</taxon>
        <taxon>Planctomycetia</taxon>
        <taxon>Pirellulales</taxon>
        <taxon>Lacipirellulaceae</taxon>
        <taxon>Lacipirellula</taxon>
    </lineage>
</organism>
<dbReference type="AlphaFoldDB" id="A0A5K7X7X4"/>
<keyword evidence="3" id="KW-1185">Reference proteome</keyword>
<dbReference type="KEGG" id="lpav:PLANPX_1574"/>
<feature type="region of interest" description="Disordered" evidence="1">
    <location>
        <begin position="1"/>
        <end position="25"/>
    </location>
</feature>
<dbReference type="RefSeq" id="WP_152098019.1">
    <property type="nucleotide sequence ID" value="NZ_AP021861.1"/>
</dbReference>
<evidence type="ECO:0000313" key="2">
    <source>
        <dbReference type="EMBL" id="BBO31962.1"/>
    </source>
</evidence>
<sequence length="162" mass="17820">MSNEIEEGKESIKLTLTERSPTPRPGVIETMLEDLRQAMPGMLSDLGGSGRMWARGKSEQEVARAKEIVSQAIERIGKLSLEEQDQIHRHGIEREKHDAEMERARVACYLESLDRVIAIAQRLTEMGAEVDIQALIAGVSSAGGWAKIGQIAASLEVKPTDE</sequence>
<proteinExistence type="predicted"/>
<accession>A0A5K7X7X4</accession>
<evidence type="ECO:0000256" key="1">
    <source>
        <dbReference type="SAM" id="MobiDB-lite"/>
    </source>
</evidence>
<gene>
    <name evidence="2" type="ORF">PLANPX_1574</name>
</gene>
<reference evidence="3" key="1">
    <citation type="submission" date="2019-10" db="EMBL/GenBank/DDBJ databases">
        <title>Lacipirellula parvula gen. nov., sp. nov., representing a lineage of planctomycetes widespread in freshwater anoxic habitats, and description of the family Lacipirellulaceae.</title>
        <authorList>
            <person name="Dedysh S.N."/>
            <person name="Kulichevskaya I.S."/>
            <person name="Beletsky A.V."/>
            <person name="Rakitin A.L."/>
            <person name="Mardanov A.V."/>
            <person name="Ivanova A.A."/>
            <person name="Saltykova V.X."/>
            <person name="Rijpstra W.I.C."/>
            <person name="Sinninghe Damste J.S."/>
            <person name="Ravin N.V."/>
        </authorList>
    </citation>
    <scope>NUCLEOTIDE SEQUENCE [LARGE SCALE GENOMIC DNA]</scope>
    <source>
        <strain evidence="3">PX69</strain>
    </source>
</reference>